<dbReference type="InterPro" id="IPR019775">
    <property type="entry name" value="WD40_repeat_CS"/>
</dbReference>
<evidence type="ECO:0000256" key="4">
    <source>
        <dbReference type="ARBA" id="ARBA00022490"/>
    </source>
</evidence>
<dbReference type="PRINTS" id="PR00320">
    <property type="entry name" value="GPROTEINBRPT"/>
</dbReference>
<keyword evidence="7" id="KW-0653">Protein transport</keyword>
<dbReference type="OrthoDB" id="273771at2759"/>
<proteinExistence type="inferred from homology"/>
<dbReference type="InterPro" id="IPR015943">
    <property type="entry name" value="WD40/YVTN_repeat-like_dom_sf"/>
</dbReference>
<keyword evidence="14" id="KW-1185">Reference proteome</keyword>
<evidence type="ECO:0000256" key="5">
    <source>
        <dbReference type="ARBA" id="ARBA00022574"/>
    </source>
</evidence>
<feature type="region of interest" description="Disordered" evidence="12">
    <location>
        <begin position="843"/>
        <end position="862"/>
    </location>
</feature>
<protein>
    <recommendedName>
        <fullName evidence="10">Peroxin-7</fullName>
    </recommendedName>
</protein>
<dbReference type="GO" id="GO:0005053">
    <property type="term" value="F:peroxisome matrix targeting signal-2 binding"/>
    <property type="evidence" value="ECO:0007669"/>
    <property type="project" value="InterPro"/>
</dbReference>
<organism evidence="13 14">
    <name type="scientific">Smittium megazygosporum</name>
    <dbReference type="NCBI Taxonomy" id="133381"/>
    <lineage>
        <taxon>Eukaryota</taxon>
        <taxon>Fungi</taxon>
        <taxon>Fungi incertae sedis</taxon>
        <taxon>Zoopagomycota</taxon>
        <taxon>Kickxellomycotina</taxon>
        <taxon>Harpellomycetes</taxon>
        <taxon>Harpellales</taxon>
        <taxon>Legeriomycetaceae</taxon>
        <taxon>Smittium</taxon>
    </lineage>
</organism>
<dbReference type="GO" id="GO:0016558">
    <property type="term" value="P:protein import into peroxisome matrix"/>
    <property type="evidence" value="ECO:0007669"/>
    <property type="project" value="InterPro"/>
</dbReference>
<feature type="repeat" description="WD" evidence="11">
    <location>
        <begin position="2273"/>
        <end position="2306"/>
    </location>
</feature>
<feature type="compositionally biased region" description="Polar residues" evidence="12">
    <location>
        <begin position="1034"/>
        <end position="1052"/>
    </location>
</feature>
<feature type="compositionally biased region" description="Polar residues" evidence="12">
    <location>
        <begin position="848"/>
        <end position="861"/>
    </location>
</feature>
<dbReference type="InterPro" id="IPR044536">
    <property type="entry name" value="PEX7"/>
</dbReference>
<dbReference type="SUPFAM" id="SSF50978">
    <property type="entry name" value="WD40 repeat-like"/>
    <property type="match status" value="1"/>
</dbReference>
<accession>A0A2T9ZLD6</accession>
<keyword evidence="4" id="KW-0963">Cytoplasm</keyword>
<evidence type="ECO:0000313" key="13">
    <source>
        <dbReference type="EMBL" id="PVV05426.1"/>
    </source>
</evidence>
<feature type="compositionally biased region" description="Basic and acidic residues" evidence="12">
    <location>
        <begin position="1018"/>
        <end position="1033"/>
    </location>
</feature>
<dbReference type="Pfam" id="PF00400">
    <property type="entry name" value="WD40"/>
    <property type="match status" value="4"/>
</dbReference>
<name>A0A2T9ZLD6_9FUNG</name>
<dbReference type="Proteomes" id="UP000245609">
    <property type="component" value="Unassembled WGS sequence"/>
</dbReference>
<dbReference type="PANTHER" id="PTHR46027:SF1">
    <property type="entry name" value="PEROXISOMAL TARGETING SIGNAL 2 RECEPTOR"/>
    <property type="match status" value="1"/>
</dbReference>
<dbReference type="InterPro" id="IPR020472">
    <property type="entry name" value="WD40_PAC1"/>
</dbReference>
<evidence type="ECO:0000256" key="10">
    <source>
        <dbReference type="ARBA" id="ARBA00032565"/>
    </source>
</evidence>
<keyword evidence="8" id="KW-0576">Peroxisome</keyword>
<dbReference type="GO" id="GO:0005829">
    <property type="term" value="C:cytosol"/>
    <property type="evidence" value="ECO:0007669"/>
    <property type="project" value="UniProtKB-SubCell"/>
</dbReference>
<evidence type="ECO:0000256" key="6">
    <source>
        <dbReference type="ARBA" id="ARBA00022737"/>
    </source>
</evidence>
<keyword evidence="6" id="KW-0677">Repeat</keyword>
<feature type="repeat" description="WD" evidence="11">
    <location>
        <begin position="2316"/>
        <end position="2358"/>
    </location>
</feature>
<dbReference type="CDD" id="cd00200">
    <property type="entry name" value="WD40"/>
    <property type="match status" value="1"/>
</dbReference>
<evidence type="ECO:0000256" key="12">
    <source>
        <dbReference type="SAM" id="MobiDB-lite"/>
    </source>
</evidence>
<evidence type="ECO:0000313" key="14">
    <source>
        <dbReference type="Proteomes" id="UP000245609"/>
    </source>
</evidence>
<evidence type="ECO:0000256" key="2">
    <source>
        <dbReference type="ARBA" id="ARBA00004514"/>
    </source>
</evidence>
<evidence type="ECO:0000256" key="7">
    <source>
        <dbReference type="ARBA" id="ARBA00022927"/>
    </source>
</evidence>
<dbReference type="InterPro" id="IPR036322">
    <property type="entry name" value="WD40_repeat_dom_sf"/>
</dbReference>
<dbReference type="PROSITE" id="PS50294">
    <property type="entry name" value="WD_REPEATS_REGION"/>
    <property type="match status" value="2"/>
</dbReference>
<keyword evidence="5 11" id="KW-0853">WD repeat</keyword>
<comment type="subcellular location">
    <subcellularLocation>
        <location evidence="2">Cytoplasm</location>
        <location evidence="2">Cytosol</location>
    </subcellularLocation>
    <subcellularLocation>
        <location evidence="1">Peroxisome matrix</location>
    </subcellularLocation>
</comment>
<dbReference type="GO" id="GO:0005782">
    <property type="term" value="C:peroxisomal matrix"/>
    <property type="evidence" value="ECO:0007669"/>
    <property type="project" value="UniProtKB-SubCell"/>
</dbReference>
<gene>
    <name evidence="13" type="ORF">BB560_000053</name>
</gene>
<keyword evidence="3" id="KW-0813">Transport</keyword>
<reference evidence="13 14" key="1">
    <citation type="journal article" date="2018" name="MBio">
        <title>Comparative Genomics Reveals the Core Gene Toolbox for the Fungus-Insect Symbiosis.</title>
        <authorList>
            <person name="Wang Y."/>
            <person name="Stata M."/>
            <person name="Wang W."/>
            <person name="Stajich J.E."/>
            <person name="White M.M."/>
            <person name="Moncalvo J.M."/>
        </authorList>
    </citation>
    <scope>NUCLEOTIDE SEQUENCE [LARGE SCALE GENOMIC DNA]</scope>
    <source>
        <strain evidence="13 14">SC-DP-2</strain>
    </source>
</reference>
<dbReference type="InterPro" id="IPR001680">
    <property type="entry name" value="WD40_rpt"/>
</dbReference>
<sequence>MSTIQAFLDGLKYLFEQENPPPPEHLQTVIDNTPKSELISAIVVATMCWEAKTFSSLINLLIQPQLNMSSQKNISSQNLQSNINADFFETFLLHLKNTQITHLLSNIWIQNICLAIKGTIRIANANKNISSASANTAVSNTPSNGSATVNINNPNLDAKLESIAPQGHASGLSYRDWEAISNLVDYIFEILVPTAGTISSFWIKLEEGSLKNDSRNVRSENGFQAGLKGPLMITDVAIKLVGLYNDFCVNIRNTCLLISDSVYQTIPAVIKSTANNKFSWGIQALPITVAVNILKNIVLRRVFLNSKQSFAVMLKYTDDTGGVSLIQKVQLFEESLAAFETKVLTELVNKDSSIVYGLIISCFKLLSIYGSWSSLSSSLSSGISLLDLDPKKTIFKEIKNLSNNEHDYIQKIFTLYLIRRASNGLSSILNYDQYVFANALSMSDFLFSFENLRSTFHSQERSLKSWGYFSPGYFQLLVDLNDKQSCIYFRANSTASSEMGSMQLFTDIFERTFVRKLISMLDLECITAETLNSFVSSIHPTISNYLSQTSERNTHLHKNKPAFLQTFLNAFTCIYKKVSSIIDLYSCPDTEFYYDLSKIIVPPNPNNTKSNSLLILKELVYLRSKSSSYYWHSKFHLFSDSEYKKIDFRFAWLYPLLTLASFNRMAYLPGIWSKIMNWIDVFVLRTLLKEQARFESMLFKAIENIGSQDISMLSTTFNVVLNDIYNKGNAVDKDFNIVLLLYASIRRINMGNPEILSNLINIAQDSSSTKSASPEKQGFKTAFIQKWENSLISYGSGTYSLVHYILEKMKEIYSRSQDINIHINEELLDFFTRLQKFFCSLSPEGKSRNSYSNSKTNTSDSPDLPRLSNLVKSFAIFISGSTSFLNIALGKYTEPPFSDDFIQLCYESILLHAKRMPFMLVDISLSLSKLNVLPSSLGSILPEIASNKRKQSELYWDNFKSIVKSKQSDCIDENKVSTLISSMPKMFSSRKFTSKKNEITSGMIEDGSDLLYTNLKKPKSERGKRNVNSDHSKQYPSNQSSLTYTGASPFHSSSRRENRSDQPLILLDIPEPIETRIRNQKEDTSIFTLIASTLLFQSTHELENESNSEFKSKMTKILLGNFGNISDSGDIYKVLVSYMIIDPCLGVESVLGAITHKQQQNSQCTLNKDDFFNTLKSIFIPINYTSLDWLLELLPDNNYSPRINFEGDFNCPIKFPKALLIPCLRILLFLTLIRNNKSQSTKTIDTWLIELIDLSHPTLLSCYFLTIFGIAVWEPKHVYSFSSAFKVSPKIFQTPIFNKKSSRLKLHDLTDLFAKFKKSNEFISGSVSIAIFKLLWGREVENVLKSEFEIMKYFVNVKTNSDFQINSILYVSNRKYEAFTNFIKFFFNKEKTSHIHKKIVLLSIAASSSFRKSSPIWKFINIMSKITSNEKSDWFFTHVYPVVIDSVCLQNFPFEVSEDRAKIQSVCASILAKMLETEDYLAPLIPTSEGYNRNSNKRSYYLTTSINPSFGSSGNFIIPLSSLCRVILYLERLKVDKQRFIVKNVFSKSLLFRILGVFSLKAPSALPKEDIKSKIANILLDTKVNVFEMTETDNLNFDSNHKLFVSPGNRPIRNKPKLQKKEPVFADTSEKATTPEIDIQKLRTDILLDLTLSLKLLKSPVLSEMIKNVFTLFTDKLLNDSKKTGNSLSAIEGNSLFQFRETGFTRFILDATSKPMLLKEYSFKEYESGDLDSGLTSVLSSIFPESQFDPSVQRLAHLFYSNFINFEGEYPTLHKPQGFIFSLNESLANSSEFYADELLLCISDRLAHLFNTLDKPDFEDNGFQLLENESLNLVVDLIFKSVTNSFFSSSVNIISRELFDGNSNFKDIFWSSLNESSLNSVISNFPRLKDVFDLLFSSTTDLSVLYRYFVPFKLFVNTLINSKSFKAALRAFVDKNKESVLTKNPSNIKGDVSIPSAPNNKHADLNIHDNELSEKVWTIAINTYSMIKSIFVLETLFKNSIRIPSLFTRMKTDQVGEAKLDPKHINQNLANCLHDPVSATILLVFYKLSTCKPFIETILDLLTLTPCAIVPSTPYIAVNFLIELYNFGHHFEQVIKVEESKIDRVWNIIDFSNFSRIIKWNDLFNEYVKSLSSFGSGMRVDVQLSVNPIKVSQPSFADEKSYDFVSWDSLKTKWKLLSQGFKGQSVKFSPFHRNVLAGAGSANFGLVGNGQVGVYSFDGNSNQFSLNKRYSTQAGIYDIAWSENHENQLVSASSDGMIMLWDINIPDKPIYIWKGHDREVMCVKWNYISKEMFLSASWDSTLKLWKPGVETPLGVFAGHSGCVYDIAWNPSNNNSFVSCSEDKTIKLHDLSNNSMPVMTLTGHSDQVLSVDWNKYSHSNIVSSSADKSVKMWDLRNPRFPVLQLGPFEFPYKKVLCSPHHKDLIATCGYNMNVIIWNISLMKPVLIHDDHKEFVFGIDWSLFYPSLLTSYSWDENIDLFELR</sequence>
<feature type="repeat" description="WD" evidence="11">
    <location>
        <begin position="2360"/>
        <end position="2396"/>
    </location>
</feature>
<evidence type="ECO:0000256" key="9">
    <source>
        <dbReference type="ARBA" id="ARBA00024017"/>
    </source>
</evidence>
<dbReference type="STRING" id="133381.A0A2T9ZLD6"/>
<comment type="caution">
    <text evidence="13">The sequence shown here is derived from an EMBL/GenBank/DDBJ whole genome shotgun (WGS) entry which is preliminary data.</text>
</comment>
<feature type="region of interest" description="Disordered" evidence="12">
    <location>
        <begin position="1018"/>
        <end position="1062"/>
    </location>
</feature>
<dbReference type="EMBL" id="MBFS01000006">
    <property type="protein sequence ID" value="PVV05426.1"/>
    <property type="molecule type" value="Genomic_DNA"/>
</dbReference>
<evidence type="ECO:0000256" key="11">
    <source>
        <dbReference type="PROSITE-ProRule" id="PRU00221"/>
    </source>
</evidence>
<evidence type="ECO:0000256" key="1">
    <source>
        <dbReference type="ARBA" id="ARBA00004253"/>
    </source>
</evidence>
<dbReference type="PROSITE" id="PS00678">
    <property type="entry name" value="WD_REPEATS_1"/>
    <property type="match status" value="2"/>
</dbReference>
<comment type="similarity">
    <text evidence="9">Belongs to the WD repeat peroxin-7 family.</text>
</comment>
<dbReference type="Gene3D" id="2.130.10.10">
    <property type="entry name" value="YVTN repeat-like/Quinoprotein amine dehydrogenase"/>
    <property type="match status" value="1"/>
</dbReference>
<feature type="repeat" description="WD" evidence="11">
    <location>
        <begin position="2229"/>
        <end position="2264"/>
    </location>
</feature>
<dbReference type="PROSITE" id="PS50082">
    <property type="entry name" value="WD_REPEATS_2"/>
    <property type="match status" value="4"/>
</dbReference>
<evidence type="ECO:0000256" key="8">
    <source>
        <dbReference type="ARBA" id="ARBA00023140"/>
    </source>
</evidence>
<dbReference type="PANTHER" id="PTHR46027">
    <property type="entry name" value="PEROXISOMAL TARGETING SIGNAL 2 RECEPTOR"/>
    <property type="match status" value="1"/>
</dbReference>
<dbReference type="SMART" id="SM00320">
    <property type="entry name" value="WD40"/>
    <property type="match status" value="6"/>
</dbReference>
<evidence type="ECO:0000256" key="3">
    <source>
        <dbReference type="ARBA" id="ARBA00022448"/>
    </source>
</evidence>